<keyword evidence="4" id="KW-1185">Reference proteome</keyword>
<evidence type="ECO:0000313" key="3">
    <source>
        <dbReference type="EMBL" id="KAJ3991074.1"/>
    </source>
</evidence>
<feature type="compositionally biased region" description="Pro residues" evidence="2">
    <location>
        <begin position="147"/>
        <end position="162"/>
    </location>
</feature>
<evidence type="ECO:0000313" key="4">
    <source>
        <dbReference type="Proteomes" id="UP001163828"/>
    </source>
</evidence>
<feature type="region of interest" description="Disordered" evidence="2">
    <location>
        <begin position="106"/>
        <end position="162"/>
    </location>
</feature>
<organism evidence="3 4">
    <name type="scientific">Lentinula boryana</name>
    <dbReference type="NCBI Taxonomy" id="40481"/>
    <lineage>
        <taxon>Eukaryota</taxon>
        <taxon>Fungi</taxon>
        <taxon>Dikarya</taxon>
        <taxon>Basidiomycota</taxon>
        <taxon>Agaricomycotina</taxon>
        <taxon>Agaricomycetes</taxon>
        <taxon>Agaricomycetidae</taxon>
        <taxon>Agaricales</taxon>
        <taxon>Marasmiineae</taxon>
        <taxon>Omphalotaceae</taxon>
        <taxon>Lentinula</taxon>
    </lineage>
</organism>
<dbReference type="PANTHER" id="PTHR46430">
    <property type="entry name" value="PROTEIN SKT5-RELATED"/>
    <property type="match status" value="1"/>
</dbReference>
<evidence type="ECO:0000256" key="1">
    <source>
        <dbReference type="ARBA" id="ARBA00022737"/>
    </source>
</evidence>
<feature type="compositionally biased region" description="Basic and acidic residues" evidence="2">
    <location>
        <begin position="622"/>
        <end position="634"/>
    </location>
</feature>
<feature type="compositionally biased region" description="Basic and acidic residues" evidence="2">
    <location>
        <begin position="922"/>
        <end position="931"/>
    </location>
</feature>
<dbReference type="Pfam" id="PF08238">
    <property type="entry name" value="Sel1"/>
    <property type="match status" value="4"/>
</dbReference>
<sequence length="931" mass="97897">MKTSHNDERLDHCQLADQKVINTMSSFSVPPPPPPPPPPPSGIQFFSSSNAGTTSDPGLPPPPSLLVTPDGGSAPHLEDPLAAPIPQKVDPDIPANMARNLDEQLRGRYNNNNGGYNPGGFSIPHPSRSPQALGGGQQQWSAWSPALPTPPHPSLSPAPTLPYPNPNPNLNLGFNPPESYYSPVHQAHRAVSPSPTISQHITHPTNTHEPTSTSLTAPLPTIPALQSAMSTVQLPKHDPALKVAWARDVMFLVDRAHAMATNSPIGDPPNGPVEIHDGALLKLAQIAVPMILDIASTFSTTTTPTAPHVSEALFHRASLLASGSFPEFAQRNPRQAFRDYESAARAGYGQAWFRIGRDYESFGDLVHAKECFQRGVRLGVGACLYRMAMAQLLGQLGFSVDVDGGLGVLKKAAVGSTVETPQPAYVYALVLLGEFSQIKVPEDVFFRLGLVSSEYAHMGSQGLLLEAKTHLTHSAYLHFSPAQYKLGHAYEFATPPFEFDALLSVEWYSRASQQGETEADMALSKWFLCGSRVGGPAGANTDPSLGGFDKDEQLAKIFAEKAARKGLPSAEFAMGYYCEVGIGGGKDLEEAKGWYQKAQIHGNTDAIDRLAALEKPSPQMLSREEHDTITESKLVRTRTQAKQRSEAQKVRDGYLAGQGQQVNQNQGGQQQGGLQQPPPGYPGPGGPSQVLGGFGGGMPPPGGQGAQGGRGNRRDSRPVVELIRKNTLGSYQQQPQGGHGRYHTDQGPNPTYPGQPAHASTLPPQGTYGQGPQGMRVGPGGGSVGVGPGGVGPGVGLRPEAARQQSQSQSYPNANRYTLVDPGSGSAPPRTEVVGNVNNAQRPDSRSPSRAGGGGRPPPRRGPSGGVQVSGGVSGAGTGTGSGSRPESPATGLGVQPAPGAQGAQKSAGPQTFAEMGITGAKAEDEKCVIM</sequence>
<feature type="compositionally biased region" description="Gly residues" evidence="2">
    <location>
        <begin position="768"/>
        <end position="795"/>
    </location>
</feature>
<dbReference type="PANTHER" id="PTHR46430:SF2">
    <property type="entry name" value="CHITIN SYNTHASE REGULATORY FACTOR 4"/>
    <property type="match status" value="1"/>
</dbReference>
<feature type="compositionally biased region" description="Polar residues" evidence="2">
    <location>
        <begin position="727"/>
        <end position="736"/>
    </location>
</feature>
<feature type="compositionally biased region" description="Low complexity" evidence="2">
    <location>
        <begin position="657"/>
        <end position="675"/>
    </location>
</feature>
<comment type="caution">
    <text evidence="3">The sequence shown here is derived from an EMBL/GenBank/DDBJ whole genome shotgun (WGS) entry which is preliminary data.</text>
</comment>
<feature type="region of interest" description="Disordered" evidence="2">
    <location>
        <begin position="616"/>
        <end position="931"/>
    </location>
</feature>
<dbReference type="InterPro" id="IPR011990">
    <property type="entry name" value="TPR-like_helical_dom_sf"/>
</dbReference>
<feature type="non-terminal residue" evidence="3">
    <location>
        <position position="1"/>
    </location>
</feature>
<feature type="compositionally biased region" description="Pro residues" evidence="2">
    <location>
        <begin position="29"/>
        <end position="41"/>
    </location>
</feature>
<keyword evidence="1" id="KW-0677">Repeat</keyword>
<feature type="compositionally biased region" description="Gly residues" evidence="2">
    <location>
        <begin position="692"/>
        <end position="710"/>
    </location>
</feature>
<feature type="compositionally biased region" description="Basic and acidic residues" evidence="2">
    <location>
        <begin position="643"/>
        <end position="652"/>
    </location>
</feature>
<feature type="compositionally biased region" description="Polar residues" evidence="2">
    <location>
        <begin position="803"/>
        <end position="816"/>
    </location>
</feature>
<feature type="region of interest" description="Disordered" evidence="2">
    <location>
        <begin position="18"/>
        <end position="94"/>
    </location>
</feature>
<feature type="compositionally biased region" description="Basic and acidic residues" evidence="2">
    <location>
        <begin position="712"/>
        <end position="724"/>
    </location>
</feature>
<evidence type="ECO:0000256" key="2">
    <source>
        <dbReference type="SAM" id="MobiDB-lite"/>
    </source>
</evidence>
<dbReference type="InterPro" id="IPR051726">
    <property type="entry name" value="Chitin_Synth_Reg"/>
</dbReference>
<feature type="compositionally biased region" description="Gly residues" evidence="2">
    <location>
        <begin position="863"/>
        <end position="882"/>
    </location>
</feature>
<name>A0ABQ8PXC1_9AGAR</name>
<accession>A0ABQ8PXC1</accession>
<gene>
    <name evidence="3" type="ORF">F5050DRAFT_1795164</name>
</gene>
<dbReference type="SMART" id="SM00671">
    <property type="entry name" value="SEL1"/>
    <property type="match status" value="5"/>
</dbReference>
<dbReference type="Gene3D" id="1.25.40.10">
    <property type="entry name" value="Tetratricopeptide repeat domain"/>
    <property type="match status" value="2"/>
</dbReference>
<dbReference type="EMBL" id="MU791197">
    <property type="protein sequence ID" value="KAJ3991074.1"/>
    <property type="molecule type" value="Genomic_DNA"/>
</dbReference>
<dbReference type="SUPFAM" id="SSF81901">
    <property type="entry name" value="HCP-like"/>
    <property type="match status" value="2"/>
</dbReference>
<dbReference type="InterPro" id="IPR006597">
    <property type="entry name" value="Sel1-like"/>
</dbReference>
<reference evidence="3" key="1">
    <citation type="submission" date="2022-08" db="EMBL/GenBank/DDBJ databases">
        <authorList>
            <consortium name="DOE Joint Genome Institute"/>
            <person name="Min B."/>
            <person name="Riley R."/>
            <person name="Sierra-Patev S."/>
            <person name="Naranjo-Ortiz M."/>
            <person name="Looney B."/>
            <person name="Konkel Z."/>
            <person name="Slot J.C."/>
            <person name="Sakamoto Y."/>
            <person name="Steenwyk J.L."/>
            <person name="Rokas A."/>
            <person name="Carro J."/>
            <person name="Camarero S."/>
            <person name="Ferreira P."/>
            <person name="Molpeceres G."/>
            <person name="Ruiz-Duenas F.J."/>
            <person name="Serrano A."/>
            <person name="Henrissat B."/>
            <person name="Drula E."/>
            <person name="Hughes K.W."/>
            <person name="Mata J.L."/>
            <person name="Ishikawa N.K."/>
            <person name="Vargas-Isla R."/>
            <person name="Ushijima S."/>
            <person name="Smith C.A."/>
            <person name="Ahrendt S."/>
            <person name="Andreopoulos W."/>
            <person name="He G."/>
            <person name="Labutti K."/>
            <person name="Lipzen A."/>
            <person name="Ng V."/>
            <person name="Sandor L."/>
            <person name="Barry K."/>
            <person name="Martinez A.T."/>
            <person name="Xiao Y."/>
            <person name="Gibbons J.G."/>
            <person name="Terashima K."/>
            <person name="Hibbett D.S."/>
            <person name="Grigoriev I.V."/>
        </authorList>
    </citation>
    <scope>NUCLEOTIDE SEQUENCE</scope>
    <source>
        <strain evidence="3">TFB10827</strain>
    </source>
</reference>
<feature type="compositionally biased region" description="Pro residues" evidence="2">
    <location>
        <begin position="676"/>
        <end position="685"/>
    </location>
</feature>
<proteinExistence type="predicted"/>
<dbReference type="Proteomes" id="UP001163828">
    <property type="component" value="Unassembled WGS sequence"/>
</dbReference>
<protein>
    <submittedName>
        <fullName evidence="3">HCP-like protein</fullName>
    </submittedName>
</protein>